<organism evidence="12 13">
    <name type="scientific">Mycobacterium lentiflavum</name>
    <dbReference type="NCBI Taxonomy" id="141349"/>
    <lineage>
        <taxon>Bacteria</taxon>
        <taxon>Bacillati</taxon>
        <taxon>Actinomycetota</taxon>
        <taxon>Actinomycetes</taxon>
        <taxon>Mycobacteriales</taxon>
        <taxon>Mycobacteriaceae</taxon>
        <taxon>Mycobacterium</taxon>
        <taxon>Mycobacterium simiae complex</taxon>
    </lineage>
</organism>
<keyword evidence="10" id="KW-1133">Transmembrane helix</keyword>
<keyword evidence="3" id="KW-0808">Transferase</keyword>
<evidence type="ECO:0000256" key="10">
    <source>
        <dbReference type="SAM" id="Phobius"/>
    </source>
</evidence>
<dbReference type="RefSeq" id="WP_090601364.1">
    <property type="nucleotide sequence ID" value="NZ_CTEE01000001.1"/>
</dbReference>
<evidence type="ECO:0000256" key="7">
    <source>
        <dbReference type="ARBA" id="ARBA00022840"/>
    </source>
</evidence>
<evidence type="ECO:0000256" key="4">
    <source>
        <dbReference type="ARBA" id="ARBA00022737"/>
    </source>
</evidence>
<keyword evidence="5" id="KW-0547">Nucleotide-binding</keyword>
<evidence type="ECO:0000256" key="5">
    <source>
        <dbReference type="ARBA" id="ARBA00022741"/>
    </source>
</evidence>
<dbReference type="SUPFAM" id="SSF101898">
    <property type="entry name" value="NHL repeat"/>
    <property type="match status" value="1"/>
</dbReference>
<keyword evidence="10" id="KW-0472">Membrane</keyword>
<dbReference type="PROSITE" id="PS50011">
    <property type="entry name" value="PROTEIN_KINASE_DOM"/>
    <property type="match status" value="1"/>
</dbReference>
<feature type="repeat" description="NHL" evidence="8">
    <location>
        <begin position="418"/>
        <end position="446"/>
    </location>
</feature>
<keyword evidence="6 12" id="KW-0418">Kinase</keyword>
<dbReference type="Pfam" id="PF01436">
    <property type="entry name" value="NHL"/>
    <property type="match status" value="3"/>
</dbReference>
<evidence type="ECO:0000256" key="3">
    <source>
        <dbReference type="ARBA" id="ARBA00022679"/>
    </source>
</evidence>
<dbReference type="CDD" id="cd14014">
    <property type="entry name" value="STKc_PknB_like"/>
    <property type="match status" value="1"/>
</dbReference>
<gene>
    <name evidence="12" type="ORF">BN1232_02201</name>
</gene>
<feature type="region of interest" description="Disordered" evidence="9">
    <location>
        <begin position="275"/>
        <end position="297"/>
    </location>
</feature>
<keyword evidence="4" id="KW-0677">Repeat</keyword>
<dbReference type="EMBL" id="CTEE01000001">
    <property type="protein sequence ID" value="CQD11731.1"/>
    <property type="molecule type" value="Genomic_DNA"/>
</dbReference>
<dbReference type="STRING" id="141349.BN1232_02201"/>
<dbReference type="GO" id="GO:0005524">
    <property type="term" value="F:ATP binding"/>
    <property type="evidence" value="ECO:0007669"/>
    <property type="project" value="UniProtKB-KW"/>
</dbReference>
<keyword evidence="7" id="KW-0067">ATP-binding</keyword>
<feature type="repeat" description="NHL" evidence="8">
    <location>
        <begin position="542"/>
        <end position="572"/>
    </location>
</feature>
<feature type="repeat" description="NHL" evidence="8">
    <location>
        <begin position="590"/>
        <end position="617"/>
    </location>
</feature>
<sequence length="659" mass="70505">MEGREFGRYRLVELLGRGDLGEVWRAHDTETANRTAAIKLLPPQLAADPAIVEQFRREAAAAARLNNPHIVPINDYGEIGEQLYIDMELIDGRNLQEVLANGPIEPARAVRIIRQVADALHAVHGIGLVHGDVKPSNILIDRDDFAYLVDLGIARLAPWYETRLTNSDNEVVSWHYMAPERSGAREADARADIYSLACVLYECLTGQPPFAGDTWLFAAHLSTPPPRPSVTRPGVPPRLDDVIATGMAKDPANRYATTLALADAANDVITGTTRAPVRARHAAPDGYEQPVPPPQPEPYPAANGNLVQPAPPISSYLADPPPPVTSYLAVEAAPADEPSDLEPFRQPWPDDADTPPRRLWWRRPVIVVPAALATVAAVVLAFVVIVGQFETDHDKQPNQHRDPSYGAQVTLPFNGLGHPADVEVDPAGNIYVADDINNRVLKLAPGSNTAIELPFTGLNSPQGVAGDGAGTLYVADTNNNRVLKLAAGSSTQTVLPFTGLHRPQGVATDEAGALYLADTDANRVLELPAGASTPIELPLTGLNSPEGVGLDKARNVYIADSGNSRVVKLEADSNRQSVVPFSGLFTPGDPSGVAVDSGGDIFVTDYSDNRVLKMEAGSGRQSVLPFVGLNHPSGIAVDKAVNLFVTDYTGDRVVKLPAK</sequence>
<dbReference type="PROSITE" id="PS51125">
    <property type="entry name" value="NHL"/>
    <property type="match status" value="4"/>
</dbReference>
<evidence type="ECO:0000256" key="6">
    <source>
        <dbReference type="ARBA" id="ARBA00022777"/>
    </source>
</evidence>
<evidence type="ECO:0000256" key="1">
    <source>
        <dbReference type="ARBA" id="ARBA00012513"/>
    </source>
</evidence>
<accession>A0A0E4H088</accession>
<dbReference type="CDD" id="cd14952">
    <property type="entry name" value="NHL_PKND_like"/>
    <property type="match status" value="1"/>
</dbReference>
<proteinExistence type="predicted"/>
<dbReference type="InterPro" id="IPR011042">
    <property type="entry name" value="6-blade_b-propeller_TolB-like"/>
</dbReference>
<protein>
    <recommendedName>
        <fullName evidence="1">non-specific serine/threonine protein kinase</fullName>
        <ecNumber evidence="1">2.7.11.1</ecNumber>
    </recommendedName>
</protein>
<dbReference type="SUPFAM" id="SSF56112">
    <property type="entry name" value="Protein kinase-like (PK-like)"/>
    <property type="match status" value="1"/>
</dbReference>
<dbReference type="PANTHER" id="PTHR43289">
    <property type="entry name" value="MITOGEN-ACTIVATED PROTEIN KINASE KINASE KINASE 20-RELATED"/>
    <property type="match status" value="1"/>
</dbReference>
<feature type="repeat" description="NHL" evidence="8">
    <location>
        <begin position="452"/>
        <end position="488"/>
    </location>
</feature>
<keyword evidence="2" id="KW-0723">Serine/threonine-protein kinase</keyword>
<dbReference type="InterPro" id="IPR001258">
    <property type="entry name" value="NHL_repeat"/>
</dbReference>
<dbReference type="PROSITE" id="PS00108">
    <property type="entry name" value="PROTEIN_KINASE_ST"/>
    <property type="match status" value="1"/>
</dbReference>
<evidence type="ECO:0000259" key="11">
    <source>
        <dbReference type="PROSITE" id="PS50011"/>
    </source>
</evidence>
<dbReference type="InterPro" id="IPR011009">
    <property type="entry name" value="Kinase-like_dom_sf"/>
</dbReference>
<name>A0A0E4H088_MYCLN</name>
<feature type="domain" description="Protein kinase" evidence="11">
    <location>
        <begin position="9"/>
        <end position="269"/>
    </location>
</feature>
<evidence type="ECO:0000313" key="12">
    <source>
        <dbReference type="EMBL" id="CQD11731.1"/>
    </source>
</evidence>
<dbReference type="SMART" id="SM00220">
    <property type="entry name" value="S_TKc"/>
    <property type="match status" value="1"/>
</dbReference>
<evidence type="ECO:0000256" key="8">
    <source>
        <dbReference type="PROSITE-ProRule" id="PRU00504"/>
    </source>
</evidence>
<dbReference type="GO" id="GO:0004674">
    <property type="term" value="F:protein serine/threonine kinase activity"/>
    <property type="evidence" value="ECO:0007669"/>
    <property type="project" value="UniProtKB-KW"/>
</dbReference>
<evidence type="ECO:0000256" key="9">
    <source>
        <dbReference type="SAM" id="MobiDB-lite"/>
    </source>
</evidence>
<feature type="transmembrane region" description="Helical" evidence="10">
    <location>
        <begin position="365"/>
        <end position="389"/>
    </location>
</feature>
<dbReference type="GO" id="GO:0080090">
    <property type="term" value="P:regulation of primary metabolic process"/>
    <property type="evidence" value="ECO:0007669"/>
    <property type="project" value="UniProtKB-ARBA"/>
</dbReference>
<dbReference type="Gene3D" id="3.30.200.20">
    <property type="entry name" value="Phosphorylase Kinase, domain 1"/>
    <property type="match status" value="1"/>
</dbReference>
<evidence type="ECO:0000256" key="2">
    <source>
        <dbReference type="ARBA" id="ARBA00022527"/>
    </source>
</evidence>
<dbReference type="InterPro" id="IPR035016">
    <property type="entry name" value="NHL_PKND"/>
</dbReference>
<dbReference type="PANTHER" id="PTHR43289:SF6">
    <property type="entry name" value="SERINE_THREONINE-PROTEIN KINASE NEKL-3"/>
    <property type="match status" value="1"/>
</dbReference>
<keyword evidence="10" id="KW-0812">Transmembrane</keyword>
<dbReference type="InterPro" id="IPR000719">
    <property type="entry name" value="Prot_kinase_dom"/>
</dbReference>
<dbReference type="EC" id="2.7.11.1" evidence="1"/>
<reference evidence="12 13" key="1">
    <citation type="submission" date="2015-03" db="EMBL/GenBank/DDBJ databases">
        <authorList>
            <person name="Urmite Genomes"/>
        </authorList>
    </citation>
    <scope>NUCLEOTIDE SEQUENCE [LARGE SCALE GENOMIC DNA]</scope>
    <source>
        <strain evidence="12 13">CSUR P1491</strain>
    </source>
</reference>
<dbReference type="Proteomes" id="UP000199251">
    <property type="component" value="Unassembled WGS sequence"/>
</dbReference>
<dbReference type="Gene3D" id="1.10.510.10">
    <property type="entry name" value="Transferase(Phosphotransferase) domain 1"/>
    <property type="match status" value="1"/>
</dbReference>
<dbReference type="InterPro" id="IPR008271">
    <property type="entry name" value="Ser/Thr_kinase_AS"/>
</dbReference>
<dbReference type="Pfam" id="PF00069">
    <property type="entry name" value="Pkinase"/>
    <property type="match status" value="1"/>
</dbReference>
<dbReference type="OrthoDB" id="9762169at2"/>
<evidence type="ECO:0000313" key="13">
    <source>
        <dbReference type="Proteomes" id="UP000199251"/>
    </source>
</evidence>
<dbReference type="Gene3D" id="2.40.10.500">
    <property type="match status" value="2"/>
</dbReference>
<dbReference type="AlphaFoldDB" id="A0A0E4H088"/>
<dbReference type="Gene3D" id="2.120.10.30">
    <property type="entry name" value="TolB, C-terminal domain"/>
    <property type="match status" value="1"/>
</dbReference>